<dbReference type="InterPro" id="IPR003599">
    <property type="entry name" value="Ig_sub"/>
</dbReference>
<feature type="region of interest" description="Disordered" evidence="1">
    <location>
        <begin position="1339"/>
        <end position="1420"/>
    </location>
</feature>
<dbReference type="OrthoDB" id="10006996at2759"/>
<dbReference type="SMART" id="SM00408">
    <property type="entry name" value="IGc2"/>
    <property type="match status" value="3"/>
</dbReference>
<dbReference type="SMART" id="SM00409">
    <property type="entry name" value="IG"/>
    <property type="match status" value="2"/>
</dbReference>
<dbReference type="SUPFAM" id="SSF48726">
    <property type="entry name" value="Immunoglobulin"/>
    <property type="match status" value="4"/>
</dbReference>
<keyword evidence="2" id="KW-1133">Transmembrane helix</keyword>
<dbReference type="InterPro" id="IPR003598">
    <property type="entry name" value="Ig_sub2"/>
</dbReference>
<comment type="caution">
    <text evidence="5">The sequence shown here is derived from an EMBL/GenBank/DDBJ whole genome shotgun (WGS) entry which is preliminary data.</text>
</comment>
<dbReference type="SMART" id="SM00060">
    <property type="entry name" value="FN3"/>
    <property type="match status" value="1"/>
</dbReference>
<feature type="transmembrane region" description="Helical" evidence="2">
    <location>
        <begin position="1114"/>
        <end position="1139"/>
    </location>
</feature>
<reference evidence="5" key="1">
    <citation type="submission" date="2020-07" db="EMBL/GenBank/DDBJ databases">
        <title>The High-quality genome of the commercially important snow crab, Chionoecetes opilio.</title>
        <authorList>
            <person name="Jeong J.-H."/>
            <person name="Ryu S."/>
        </authorList>
    </citation>
    <scope>NUCLEOTIDE SEQUENCE</scope>
    <source>
        <strain evidence="5">MADBK_172401_WGS</strain>
        <tissue evidence="5">Digestive gland</tissue>
    </source>
</reference>
<feature type="domain" description="Ig-like" evidence="3">
    <location>
        <begin position="809"/>
        <end position="893"/>
    </location>
</feature>
<feature type="domain" description="Ig-like" evidence="3">
    <location>
        <begin position="6"/>
        <end position="113"/>
    </location>
</feature>
<gene>
    <name evidence="5" type="primary">NPHS1_3</name>
    <name evidence="5" type="ORF">GWK47_046914</name>
</gene>
<evidence type="ECO:0000256" key="2">
    <source>
        <dbReference type="SAM" id="Phobius"/>
    </source>
</evidence>
<sequence>MPLVPPSRARVSWRLGNSGLMPVDTPQVGPFLEGAAPTMVCTNDDGWPPPAVLWYEGQKILDDTYEVDSDFPSGGVVENELTLSPLTRADLGRRLTCTATNTNTTQPATTTVSLDLTLSIVGVRVEEVKSAWSGEETEVECKVWGSRPPPSVVWWLGSTMLAPSHAKYILNCCLTKSTIASQYILKCCLTKSTIASQYILKCCLTKSTIASQYIPKCCLTKSTIASQYILKCCLTKSTIASQYILKCCLTKSTIAWQYILNCCLTKSTIASQYILKYCLTKSTIASQYILKCCLTKSTIASQYIPKCCLTKSTIASQYIPKCCLTKSTIASQYILKYCLTKSTIASQYILKYCLTKSTIASQYILKCCLTKSTIASQYIPKCCLTKSTIASQYIPKCCLTKSTIASQYILKYCLTKSTIASQYILKYCLTKSTIASQYILKCCLTKSTIASQYILKCCLTKSTIASQYILKCCLTKSTIASQYILKYCLTKSTIASQYILKCCLTKSTIASQYIPKCCLTKSTIASQYIPKCCLTKSTIASQYILNCCLTKSTIASQYILKYCLTKSTIASQYILKCCLTKSTIASQYIPKCCLTKSTIASQYILNCCLTKSTIASQYIPKCCLTKSTIASQYIPKCCLTKSTIASQYIPKCCLTKSTIASQYILKCCLTKSTIASQYIPKCCLTKSTIASQYILKCCLTKSTIASQYILKCCLTKSTIASQYIPKCCLTKSTIASHTEKLYHFAIIFSFLENVIRFLAQEEGNVTVSVLKFTPKAEDDGAMLICQATNEKLPDQAVQDSRLLSINYAPLVEVRLGRSLDPGRIKEGDDVYFECSVKAKPTISRVAWRHNGVELVAGAGVFVSNMSLVVQRVTRARGGDYTCEATNARATSTSPPLHLDVKYAPVCGRQDRTTHSVAKLENAEVSCRVDANPPKVTFRWTFNNTAEAIDVPDGRFVVVGTESRVNYTPMNELDYGTLLCWANNTIGVQAHPCVFHIVAAGKPNPPHNCRVFDVTISSLQVTCLPGDDGGLSQEFLLQVYQVGSMTPVVEVSRLSPSFSVTNLRPATAYKVTVRAMNHKGASRATQLKAYTSRVLELQEETSAEPARDRERGPSMAVVIGIGVGVAAVPLVVGVSVLVWLKLCRRVPPPPPSPRRHSTLSKDAASTALPSEGSPHRDPDLLSHTTDPGNSPDHCAHIATISSFFLHNGGPPYTSSAHHTGAAPAVGASEYTQLLCPEPSHAHAHAHALAQPPVSPSVPYFADAPQAQAAEAGPAAAFPPGCNRAELERQGTLERRRQCHHEPADPALHTTFPHLYQGSGVRPCHTLHGSQYCLTHCPPPPAAGSPSQSLQGTLRREKVRSGPTPHLCQMHESQSPRESYHGQGEIAHRVCRRGEVVGGEGGDQGESPTHSTARKNKRESAV</sequence>
<keyword evidence="2" id="KW-0812">Transmembrane</keyword>
<feature type="region of interest" description="Disordered" evidence="1">
    <location>
        <begin position="1146"/>
        <end position="1190"/>
    </location>
</feature>
<feature type="compositionally biased region" description="Basic and acidic residues" evidence="1">
    <location>
        <begin position="1372"/>
        <end position="1393"/>
    </location>
</feature>
<evidence type="ECO:0000259" key="4">
    <source>
        <dbReference type="PROSITE" id="PS50853"/>
    </source>
</evidence>
<dbReference type="PANTHER" id="PTHR23278:SF19">
    <property type="entry name" value="OBSCURIN"/>
    <property type="match status" value="1"/>
</dbReference>
<feature type="compositionally biased region" description="Basic residues" evidence="1">
    <location>
        <begin position="1410"/>
        <end position="1420"/>
    </location>
</feature>
<protein>
    <submittedName>
        <fullName evidence="5">Nephrin</fullName>
    </submittedName>
</protein>
<dbReference type="Proteomes" id="UP000770661">
    <property type="component" value="Unassembled WGS sequence"/>
</dbReference>
<dbReference type="InterPro" id="IPR007110">
    <property type="entry name" value="Ig-like_dom"/>
</dbReference>
<evidence type="ECO:0000259" key="3">
    <source>
        <dbReference type="PROSITE" id="PS50835"/>
    </source>
</evidence>
<dbReference type="Pfam" id="PF00041">
    <property type="entry name" value="fn3"/>
    <property type="match status" value="1"/>
</dbReference>
<dbReference type="SUPFAM" id="SSF49265">
    <property type="entry name" value="Fibronectin type III"/>
    <property type="match status" value="1"/>
</dbReference>
<name>A0A8J5CTE4_CHIOP</name>
<dbReference type="CDD" id="cd00063">
    <property type="entry name" value="FN3"/>
    <property type="match status" value="1"/>
</dbReference>
<dbReference type="InterPro" id="IPR013783">
    <property type="entry name" value="Ig-like_fold"/>
</dbReference>
<evidence type="ECO:0000313" key="5">
    <source>
        <dbReference type="EMBL" id="KAG0721219.1"/>
    </source>
</evidence>
<dbReference type="SUPFAM" id="SSF141571">
    <property type="entry name" value="Pentapeptide repeat-like"/>
    <property type="match status" value="3"/>
</dbReference>
<dbReference type="InterPro" id="IPR003961">
    <property type="entry name" value="FN3_dom"/>
</dbReference>
<organism evidence="5 6">
    <name type="scientific">Chionoecetes opilio</name>
    <name type="common">Atlantic snow crab</name>
    <name type="synonym">Cancer opilio</name>
    <dbReference type="NCBI Taxonomy" id="41210"/>
    <lineage>
        <taxon>Eukaryota</taxon>
        <taxon>Metazoa</taxon>
        <taxon>Ecdysozoa</taxon>
        <taxon>Arthropoda</taxon>
        <taxon>Crustacea</taxon>
        <taxon>Multicrustacea</taxon>
        <taxon>Malacostraca</taxon>
        <taxon>Eumalacostraca</taxon>
        <taxon>Eucarida</taxon>
        <taxon>Decapoda</taxon>
        <taxon>Pleocyemata</taxon>
        <taxon>Brachyura</taxon>
        <taxon>Eubrachyura</taxon>
        <taxon>Majoidea</taxon>
        <taxon>Majidae</taxon>
        <taxon>Chionoecetes</taxon>
    </lineage>
</organism>
<keyword evidence="6" id="KW-1185">Reference proteome</keyword>
<dbReference type="Gene3D" id="2.60.40.10">
    <property type="entry name" value="Immunoglobulins"/>
    <property type="match status" value="5"/>
</dbReference>
<dbReference type="EMBL" id="JACEEZ010011545">
    <property type="protein sequence ID" value="KAG0721219.1"/>
    <property type="molecule type" value="Genomic_DNA"/>
</dbReference>
<dbReference type="PANTHER" id="PTHR23278">
    <property type="entry name" value="SIDESTEP PROTEIN"/>
    <property type="match status" value="1"/>
</dbReference>
<feature type="domain" description="Fibronectin type-III" evidence="4">
    <location>
        <begin position="1004"/>
        <end position="1096"/>
    </location>
</feature>
<keyword evidence="2" id="KW-0472">Membrane</keyword>
<dbReference type="InterPro" id="IPR036116">
    <property type="entry name" value="FN3_sf"/>
</dbReference>
<dbReference type="PROSITE" id="PS50853">
    <property type="entry name" value="FN3"/>
    <property type="match status" value="1"/>
</dbReference>
<dbReference type="PROSITE" id="PS50835">
    <property type="entry name" value="IG_LIKE"/>
    <property type="match status" value="3"/>
</dbReference>
<accession>A0A8J5CTE4</accession>
<proteinExistence type="predicted"/>
<dbReference type="InterPro" id="IPR036179">
    <property type="entry name" value="Ig-like_dom_sf"/>
</dbReference>
<evidence type="ECO:0000313" key="6">
    <source>
        <dbReference type="Proteomes" id="UP000770661"/>
    </source>
</evidence>
<feature type="domain" description="Ig-like" evidence="3">
    <location>
        <begin position="894"/>
        <end position="983"/>
    </location>
</feature>
<evidence type="ECO:0000256" key="1">
    <source>
        <dbReference type="SAM" id="MobiDB-lite"/>
    </source>
</evidence>
<dbReference type="Pfam" id="PF13927">
    <property type="entry name" value="Ig_3"/>
    <property type="match status" value="1"/>
</dbReference>